<reference evidence="1 2" key="1">
    <citation type="submission" date="2013-04" db="EMBL/GenBank/DDBJ databases">
        <title>The Genome Sequence of Parabacteroides gordonii DSM 23371.</title>
        <authorList>
            <consortium name="The Broad Institute Genomics Platform"/>
            <person name="Earl A."/>
            <person name="Ward D."/>
            <person name="Feldgarden M."/>
            <person name="Gevers D."/>
            <person name="Martens E."/>
            <person name="Sakamoto M."/>
            <person name="Benno Y."/>
            <person name="Suzuki N."/>
            <person name="Matsunaga N."/>
            <person name="Koshihara K."/>
            <person name="Seki M."/>
            <person name="Komiya H."/>
            <person name="Walker B."/>
            <person name="Young S."/>
            <person name="Zeng Q."/>
            <person name="Gargeya S."/>
            <person name="Fitzgerald M."/>
            <person name="Haas B."/>
            <person name="Abouelleil A."/>
            <person name="Allen A.W."/>
            <person name="Alvarado L."/>
            <person name="Arachchi H.M."/>
            <person name="Berlin A.M."/>
            <person name="Chapman S.B."/>
            <person name="Gainer-Dewar J."/>
            <person name="Goldberg J."/>
            <person name="Griggs A."/>
            <person name="Gujja S."/>
            <person name="Hansen M."/>
            <person name="Howarth C."/>
            <person name="Imamovic A."/>
            <person name="Ireland A."/>
            <person name="Larimer J."/>
            <person name="McCowan C."/>
            <person name="Murphy C."/>
            <person name="Pearson M."/>
            <person name="Poon T.W."/>
            <person name="Priest M."/>
            <person name="Roberts A."/>
            <person name="Saif S."/>
            <person name="Shea T."/>
            <person name="Sisk P."/>
            <person name="Sykes S."/>
            <person name="Wortman J."/>
            <person name="Nusbaum C."/>
            <person name="Birren B."/>
        </authorList>
    </citation>
    <scope>NUCLEOTIDE SEQUENCE [LARGE SCALE GENOMIC DNA]</scope>
    <source>
        <strain evidence="1 2">MS-1</strain>
    </source>
</reference>
<dbReference type="STRING" id="1203610.HMPREF1536_00016"/>
<dbReference type="InterPro" id="IPR023198">
    <property type="entry name" value="PGP-like_dom2"/>
</dbReference>
<dbReference type="InterPro" id="IPR036412">
    <property type="entry name" value="HAD-like_sf"/>
</dbReference>
<organism evidence="1 2">
    <name type="scientific">Parabacteroides gordonii MS-1 = DSM 23371</name>
    <dbReference type="NCBI Taxonomy" id="1203610"/>
    <lineage>
        <taxon>Bacteria</taxon>
        <taxon>Pseudomonadati</taxon>
        <taxon>Bacteroidota</taxon>
        <taxon>Bacteroidia</taxon>
        <taxon>Bacteroidales</taxon>
        <taxon>Tannerellaceae</taxon>
        <taxon>Parabacteroides</taxon>
    </lineage>
</organism>
<dbReference type="Proteomes" id="UP000033035">
    <property type="component" value="Unassembled WGS sequence"/>
</dbReference>
<keyword evidence="2" id="KW-1185">Reference proteome</keyword>
<dbReference type="PANTHER" id="PTHR43611:SF3">
    <property type="entry name" value="FLAVIN MONONUCLEOTIDE HYDROLASE 1, CHLOROPLATIC"/>
    <property type="match status" value="1"/>
</dbReference>
<dbReference type="Pfam" id="PF00702">
    <property type="entry name" value="Hydrolase"/>
    <property type="match status" value="1"/>
</dbReference>
<dbReference type="HOGENOM" id="CLU_045011_9_5_10"/>
<dbReference type="NCBIfam" id="TIGR01509">
    <property type="entry name" value="HAD-SF-IA-v3"/>
    <property type="match status" value="1"/>
</dbReference>
<dbReference type="Gene3D" id="3.40.50.1000">
    <property type="entry name" value="HAD superfamily/HAD-like"/>
    <property type="match status" value="1"/>
</dbReference>
<dbReference type="GO" id="GO:0016787">
    <property type="term" value="F:hydrolase activity"/>
    <property type="evidence" value="ECO:0007669"/>
    <property type="project" value="UniProtKB-KW"/>
</dbReference>
<dbReference type="SFLD" id="SFLDG01129">
    <property type="entry name" value="C1.5:_HAD__Beta-PGM__Phosphata"/>
    <property type="match status" value="1"/>
</dbReference>
<dbReference type="PATRIC" id="fig|1203610.3.peg.16"/>
<dbReference type="CDD" id="cd02603">
    <property type="entry name" value="HAD_sEH-N_like"/>
    <property type="match status" value="1"/>
</dbReference>
<protein>
    <submittedName>
        <fullName evidence="1">HAD hydrolase, family IA</fullName>
    </submittedName>
</protein>
<dbReference type="SFLD" id="SFLDS00003">
    <property type="entry name" value="Haloacid_Dehalogenase"/>
    <property type="match status" value="1"/>
</dbReference>
<dbReference type="InterPro" id="IPR006439">
    <property type="entry name" value="HAD-SF_hydro_IA"/>
</dbReference>
<proteinExistence type="predicted"/>
<dbReference type="PANTHER" id="PTHR43611">
    <property type="entry name" value="ALPHA-D-GLUCOSE 1-PHOSPHATE PHOSPHATASE"/>
    <property type="match status" value="1"/>
</dbReference>
<dbReference type="AlphaFoldDB" id="A0A0F5JTD6"/>
<dbReference type="EMBL" id="AQHW01000001">
    <property type="protein sequence ID" value="KKB60642.1"/>
    <property type="molecule type" value="Genomic_DNA"/>
</dbReference>
<evidence type="ECO:0000313" key="2">
    <source>
        <dbReference type="Proteomes" id="UP000033035"/>
    </source>
</evidence>
<dbReference type="RefSeq" id="WP_028728839.1">
    <property type="nucleotide sequence ID" value="NZ_AUAE01000039.1"/>
</dbReference>
<dbReference type="InterPro" id="IPR023214">
    <property type="entry name" value="HAD_sf"/>
</dbReference>
<sequence>MAKIKNIVFDLGGVLIDLDHGQAVRRFKEIGVADAEQLLDPYEQKGIFLEVENGTITAEEYCEKLRKHAGKDIPYEDIKHAWLGFISDTPQYKLDYLLKLREHYNVYLLSNTNPIIQEGWARTDQFTPAGRPIGAYFDKMYTSYEVGATKPDRRIFDYMIKDTGLIPSETLFVDDGSSNIEVGQALGFVTYQPKNGEDWREAVNETISP</sequence>
<name>A0A0F5JTD6_9BACT</name>
<keyword evidence="1" id="KW-0378">Hydrolase</keyword>
<gene>
    <name evidence="1" type="ORF">HMPREF1536_00016</name>
</gene>
<accession>A0A0F5JTD6</accession>
<comment type="caution">
    <text evidence="1">The sequence shown here is derived from an EMBL/GenBank/DDBJ whole genome shotgun (WGS) entry which is preliminary data.</text>
</comment>
<dbReference type="SUPFAM" id="SSF56784">
    <property type="entry name" value="HAD-like"/>
    <property type="match status" value="1"/>
</dbReference>
<dbReference type="PRINTS" id="PR00413">
    <property type="entry name" value="HADHALOGNASE"/>
</dbReference>
<dbReference type="Gene3D" id="1.10.150.240">
    <property type="entry name" value="Putative phosphatase, domain 2"/>
    <property type="match status" value="1"/>
</dbReference>
<evidence type="ECO:0000313" key="1">
    <source>
        <dbReference type="EMBL" id="KKB60642.1"/>
    </source>
</evidence>